<dbReference type="AlphaFoldDB" id="A0A0R2MH49"/>
<dbReference type="Proteomes" id="UP000051783">
    <property type="component" value="Unassembled WGS sequence"/>
</dbReference>
<feature type="transmembrane region" description="Helical" evidence="1">
    <location>
        <begin position="152"/>
        <end position="174"/>
    </location>
</feature>
<reference evidence="2 3" key="1">
    <citation type="journal article" date="2015" name="Genome Announc.">
        <title>Expanding the biotechnology potential of lactobacilli through comparative genomics of 213 strains and associated genera.</title>
        <authorList>
            <person name="Sun Z."/>
            <person name="Harris H.M."/>
            <person name="McCann A."/>
            <person name="Guo C."/>
            <person name="Argimon S."/>
            <person name="Zhang W."/>
            <person name="Yang X."/>
            <person name="Jeffery I.B."/>
            <person name="Cooney J.C."/>
            <person name="Kagawa T.F."/>
            <person name="Liu W."/>
            <person name="Song Y."/>
            <person name="Salvetti E."/>
            <person name="Wrobel A."/>
            <person name="Rasinkangas P."/>
            <person name="Parkhill J."/>
            <person name="Rea M.C."/>
            <person name="O'Sullivan O."/>
            <person name="Ritari J."/>
            <person name="Douillard F.P."/>
            <person name="Paul Ross R."/>
            <person name="Yang R."/>
            <person name="Briner A.E."/>
            <person name="Felis G.E."/>
            <person name="de Vos W.M."/>
            <person name="Barrangou R."/>
            <person name="Klaenhammer T.R."/>
            <person name="Caufield P.W."/>
            <person name="Cui Y."/>
            <person name="Zhang H."/>
            <person name="O'Toole P.W."/>
        </authorList>
    </citation>
    <scope>NUCLEOTIDE SEQUENCE [LARGE SCALE GENOMIC DNA]</scope>
    <source>
        <strain evidence="2 3">LMG 26013</strain>
    </source>
</reference>
<gene>
    <name evidence="2" type="ORF">IV64_GL002308</name>
</gene>
<feature type="transmembrane region" description="Helical" evidence="1">
    <location>
        <begin position="31"/>
        <end position="52"/>
    </location>
</feature>
<dbReference type="STRING" id="942150.IV64_GL002308"/>
<feature type="transmembrane region" description="Helical" evidence="1">
    <location>
        <begin position="186"/>
        <end position="203"/>
    </location>
</feature>
<feature type="transmembrane region" description="Helical" evidence="1">
    <location>
        <begin position="120"/>
        <end position="140"/>
    </location>
</feature>
<keyword evidence="1" id="KW-1133">Transmembrane helix</keyword>
<dbReference type="PATRIC" id="fig|942150.3.peg.2414"/>
<name>A0A0R2MH49_9LACO</name>
<feature type="transmembrane region" description="Helical" evidence="1">
    <location>
        <begin position="80"/>
        <end position="100"/>
    </location>
</feature>
<evidence type="ECO:0000256" key="1">
    <source>
        <dbReference type="SAM" id="Phobius"/>
    </source>
</evidence>
<evidence type="ECO:0000313" key="2">
    <source>
        <dbReference type="EMBL" id="KRO11483.1"/>
    </source>
</evidence>
<keyword evidence="1" id="KW-0812">Transmembrane</keyword>
<sequence length="230" mass="25609">MAQLQSLSKNYFKWLVDSIKRPNEEVEAQKYFGLVSMLISALLLTFAIVAAINRFIKQASEATNNTVTMKSLSFGLDFKLFILVVIGILFYVIIGFGASALGNKDGGVNFFDYVNRFGHLTNVAMILNVILILSVYTITFTSGTSLTFIKQLGFTSMVLIAISLIWQVGYILSINQSLHAPRFDKFYVIVLALIVLALAFYIFGRVEWENLALDFSSEFSQSNSGLGSLF</sequence>
<dbReference type="OrthoDB" id="2274225at2"/>
<dbReference type="InterPro" id="IPR046481">
    <property type="entry name" value="DUF6574"/>
</dbReference>
<dbReference type="EMBL" id="JQCL01000055">
    <property type="protein sequence ID" value="KRO11483.1"/>
    <property type="molecule type" value="Genomic_DNA"/>
</dbReference>
<accession>A0A0R2MH49</accession>
<organism evidence="2 3">
    <name type="scientific">Lactiplantibacillus xiangfangensis</name>
    <dbReference type="NCBI Taxonomy" id="942150"/>
    <lineage>
        <taxon>Bacteria</taxon>
        <taxon>Bacillati</taxon>
        <taxon>Bacillota</taxon>
        <taxon>Bacilli</taxon>
        <taxon>Lactobacillales</taxon>
        <taxon>Lactobacillaceae</taxon>
        <taxon>Lactiplantibacillus</taxon>
    </lineage>
</organism>
<comment type="caution">
    <text evidence="2">The sequence shown here is derived from an EMBL/GenBank/DDBJ whole genome shotgun (WGS) entry which is preliminary data.</text>
</comment>
<evidence type="ECO:0000313" key="3">
    <source>
        <dbReference type="Proteomes" id="UP000051783"/>
    </source>
</evidence>
<protein>
    <submittedName>
        <fullName evidence="2">Uncharacterized protein</fullName>
    </submittedName>
</protein>
<keyword evidence="1" id="KW-0472">Membrane</keyword>
<keyword evidence="3" id="KW-1185">Reference proteome</keyword>
<dbReference type="Pfam" id="PF20214">
    <property type="entry name" value="DUF6574"/>
    <property type="match status" value="1"/>
</dbReference>
<proteinExistence type="predicted"/>